<proteinExistence type="predicted"/>
<dbReference type="Proteomes" id="UP000790709">
    <property type="component" value="Unassembled WGS sequence"/>
</dbReference>
<protein>
    <submittedName>
        <fullName evidence="1">Uncharacterized protein</fullName>
    </submittedName>
</protein>
<gene>
    <name evidence="1" type="ORF">BV22DRAFT_1025851</name>
</gene>
<dbReference type="EMBL" id="MU266950">
    <property type="protein sequence ID" value="KAH7917742.1"/>
    <property type="molecule type" value="Genomic_DNA"/>
</dbReference>
<evidence type="ECO:0000313" key="1">
    <source>
        <dbReference type="EMBL" id="KAH7917742.1"/>
    </source>
</evidence>
<name>A0ACB8AWS4_9AGAM</name>
<evidence type="ECO:0000313" key="2">
    <source>
        <dbReference type="Proteomes" id="UP000790709"/>
    </source>
</evidence>
<organism evidence="1 2">
    <name type="scientific">Leucogyrophana mollusca</name>
    <dbReference type="NCBI Taxonomy" id="85980"/>
    <lineage>
        <taxon>Eukaryota</taxon>
        <taxon>Fungi</taxon>
        <taxon>Dikarya</taxon>
        <taxon>Basidiomycota</taxon>
        <taxon>Agaricomycotina</taxon>
        <taxon>Agaricomycetes</taxon>
        <taxon>Agaricomycetidae</taxon>
        <taxon>Boletales</taxon>
        <taxon>Boletales incertae sedis</taxon>
        <taxon>Leucogyrophana</taxon>
    </lineage>
</organism>
<sequence>MSNQGLKVQLIGGDHDGCIAFIPRITSTPSGNTAELSFQVKHRQFPVRLAFAFTINKSQDQSARYVGINLRAPIFAHGQLYIALSRATSSSQIKVLLGADSTRNTTPNVVYPKVLVD</sequence>
<keyword evidence="2" id="KW-1185">Reference proteome</keyword>
<comment type="caution">
    <text evidence="1">The sequence shown here is derived from an EMBL/GenBank/DDBJ whole genome shotgun (WGS) entry which is preliminary data.</text>
</comment>
<accession>A0ACB8AWS4</accession>
<reference evidence="1" key="1">
    <citation type="journal article" date="2021" name="New Phytol.">
        <title>Evolutionary innovations through gain and loss of genes in the ectomycorrhizal Boletales.</title>
        <authorList>
            <person name="Wu G."/>
            <person name="Miyauchi S."/>
            <person name="Morin E."/>
            <person name="Kuo A."/>
            <person name="Drula E."/>
            <person name="Varga T."/>
            <person name="Kohler A."/>
            <person name="Feng B."/>
            <person name="Cao Y."/>
            <person name="Lipzen A."/>
            <person name="Daum C."/>
            <person name="Hundley H."/>
            <person name="Pangilinan J."/>
            <person name="Johnson J."/>
            <person name="Barry K."/>
            <person name="LaButti K."/>
            <person name="Ng V."/>
            <person name="Ahrendt S."/>
            <person name="Min B."/>
            <person name="Choi I.G."/>
            <person name="Park H."/>
            <person name="Plett J.M."/>
            <person name="Magnuson J."/>
            <person name="Spatafora J.W."/>
            <person name="Nagy L.G."/>
            <person name="Henrissat B."/>
            <person name="Grigoriev I.V."/>
            <person name="Yang Z.L."/>
            <person name="Xu J."/>
            <person name="Martin F.M."/>
        </authorList>
    </citation>
    <scope>NUCLEOTIDE SEQUENCE</scope>
    <source>
        <strain evidence="1">KUC20120723A-06</strain>
    </source>
</reference>